<dbReference type="Pfam" id="PF06312">
    <property type="entry name" value="Neurexophilin"/>
    <property type="match status" value="1"/>
</dbReference>
<dbReference type="InterPro" id="IPR026845">
    <property type="entry name" value="NXPH/NXPE"/>
</dbReference>
<keyword evidence="2" id="KW-1185">Reference proteome</keyword>
<proteinExistence type="predicted"/>
<protein>
    <recommendedName>
        <fullName evidence="3">NXPE family member 3</fullName>
    </recommendedName>
</protein>
<organism evidence="1 2">
    <name type="scientific">Neogobius melanostomus</name>
    <name type="common">round goby</name>
    <dbReference type="NCBI Taxonomy" id="47308"/>
    <lineage>
        <taxon>Eukaryota</taxon>
        <taxon>Metazoa</taxon>
        <taxon>Chordata</taxon>
        <taxon>Craniata</taxon>
        <taxon>Vertebrata</taxon>
        <taxon>Euteleostomi</taxon>
        <taxon>Actinopterygii</taxon>
        <taxon>Neopterygii</taxon>
        <taxon>Teleostei</taxon>
        <taxon>Neoteleostei</taxon>
        <taxon>Acanthomorphata</taxon>
        <taxon>Gobiaria</taxon>
        <taxon>Gobiiformes</taxon>
        <taxon>Gobioidei</taxon>
        <taxon>Gobiidae</taxon>
        <taxon>Benthophilinae</taxon>
        <taxon>Neogobiini</taxon>
        <taxon>Neogobius</taxon>
    </lineage>
</organism>
<evidence type="ECO:0000313" key="1">
    <source>
        <dbReference type="Ensembl" id="ENSNMLP00000034680.1"/>
    </source>
</evidence>
<dbReference type="PANTHER" id="PTHR16165">
    <property type="entry name" value="NXPE FAMILY MEMBER"/>
    <property type="match status" value="1"/>
</dbReference>
<dbReference type="AlphaFoldDB" id="A0A8C6UBN1"/>
<sequence>CTLLEREARGWSDTMHSQLQVPFHRNRSEGRKLLNNITASWPETAPLSKPFSRSLTTSSAKSSFTIVPRSGGWRVGDELTVKIQLRDYNGNPKKSGGDFLISKLHNSLLGQVEDHSNGTFTVVFPLLWNGTVTLVHASESITVLKRVMDESPGRIYFRSFFKSGQVTEKTICNVCLDPDKAPLCNLTDPITGEQWFCYKPKTLDCYTRIKTVLDDLIQCGSVNRLIFKLIL</sequence>
<dbReference type="Ensembl" id="ENSNMLT00000038632.1">
    <property type="protein sequence ID" value="ENSNMLP00000034680.1"/>
    <property type="gene ID" value="ENSNMLG00000021562.1"/>
</dbReference>
<dbReference type="Proteomes" id="UP000694523">
    <property type="component" value="Unplaced"/>
</dbReference>
<name>A0A8C6UBN1_9GOBI</name>
<reference evidence="1" key="1">
    <citation type="submission" date="2025-08" db="UniProtKB">
        <authorList>
            <consortium name="Ensembl"/>
        </authorList>
    </citation>
    <scope>IDENTIFICATION</scope>
</reference>
<evidence type="ECO:0000313" key="2">
    <source>
        <dbReference type="Proteomes" id="UP000694523"/>
    </source>
</evidence>
<accession>A0A8C6UBN1</accession>
<reference evidence="1" key="2">
    <citation type="submission" date="2025-09" db="UniProtKB">
        <authorList>
            <consortium name="Ensembl"/>
        </authorList>
    </citation>
    <scope>IDENTIFICATION</scope>
</reference>
<dbReference type="InterPro" id="IPR013783">
    <property type="entry name" value="Ig-like_fold"/>
</dbReference>
<dbReference type="Gene3D" id="2.60.40.10">
    <property type="entry name" value="Immunoglobulins"/>
    <property type="match status" value="1"/>
</dbReference>
<evidence type="ECO:0008006" key="3">
    <source>
        <dbReference type="Google" id="ProtNLM"/>
    </source>
</evidence>
<dbReference type="PANTHER" id="PTHR16165:SF9">
    <property type="entry name" value="NXPE FAMILY MEMBER 3"/>
    <property type="match status" value="1"/>
</dbReference>